<accession>A0A0F9GCY8</accession>
<sequence>MTRIAGPHDVPPWCPYKGPRCRNIVHIPVEFIAENESGFCVGQMKAPRLTVVPNDPVSPEHLNTHWLCIYSSAKGGYEFQINAGDMGLLAEVLLVALKDAQEGRLNFGYFERVVSEWPKRMIS</sequence>
<protein>
    <submittedName>
        <fullName evidence="1">Uncharacterized protein</fullName>
    </submittedName>
</protein>
<name>A0A0F9GCY8_9ZZZZ</name>
<evidence type="ECO:0000313" key="1">
    <source>
        <dbReference type="EMBL" id="KKL61047.1"/>
    </source>
</evidence>
<dbReference type="AlphaFoldDB" id="A0A0F9GCY8"/>
<gene>
    <name evidence="1" type="ORF">LCGC14_2199240</name>
</gene>
<proteinExistence type="predicted"/>
<organism evidence="1">
    <name type="scientific">marine sediment metagenome</name>
    <dbReference type="NCBI Taxonomy" id="412755"/>
    <lineage>
        <taxon>unclassified sequences</taxon>
        <taxon>metagenomes</taxon>
        <taxon>ecological metagenomes</taxon>
    </lineage>
</organism>
<comment type="caution">
    <text evidence="1">The sequence shown here is derived from an EMBL/GenBank/DDBJ whole genome shotgun (WGS) entry which is preliminary data.</text>
</comment>
<dbReference type="EMBL" id="LAZR01028940">
    <property type="protein sequence ID" value="KKL61047.1"/>
    <property type="molecule type" value="Genomic_DNA"/>
</dbReference>
<reference evidence="1" key="1">
    <citation type="journal article" date="2015" name="Nature">
        <title>Complex archaea that bridge the gap between prokaryotes and eukaryotes.</title>
        <authorList>
            <person name="Spang A."/>
            <person name="Saw J.H."/>
            <person name="Jorgensen S.L."/>
            <person name="Zaremba-Niedzwiedzka K."/>
            <person name="Martijn J."/>
            <person name="Lind A.E."/>
            <person name="van Eijk R."/>
            <person name="Schleper C."/>
            <person name="Guy L."/>
            <person name="Ettema T.J."/>
        </authorList>
    </citation>
    <scope>NUCLEOTIDE SEQUENCE</scope>
</reference>